<organism evidence="3 4">
    <name type="scientific">Rhizophagus irregularis</name>
    <dbReference type="NCBI Taxonomy" id="588596"/>
    <lineage>
        <taxon>Eukaryota</taxon>
        <taxon>Fungi</taxon>
        <taxon>Fungi incertae sedis</taxon>
        <taxon>Mucoromycota</taxon>
        <taxon>Glomeromycotina</taxon>
        <taxon>Glomeromycetes</taxon>
        <taxon>Glomerales</taxon>
        <taxon>Glomeraceae</taxon>
        <taxon>Rhizophagus</taxon>
    </lineage>
</organism>
<evidence type="ECO:0000256" key="2">
    <source>
        <dbReference type="SAM" id="Phobius"/>
    </source>
</evidence>
<dbReference type="AlphaFoldDB" id="A0A2N0QKQ5"/>
<reference evidence="3 4" key="2">
    <citation type="submission" date="2017-10" db="EMBL/GenBank/DDBJ databases">
        <title>Genome analyses suggest a sexual origin of heterokaryosis in a supposedly ancient asexual fungus.</title>
        <authorList>
            <person name="Corradi N."/>
            <person name="Sedzielewska K."/>
            <person name="Noel J."/>
            <person name="Charron P."/>
            <person name="Farinelli L."/>
            <person name="Marton T."/>
            <person name="Kruger M."/>
            <person name="Pelin A."/>
            <person name="Brachmann A."/>
            <person name="Corradi N."/>
        </authorList>
    </citation>
    <scope>NUCLEOTIDE SEQUENCE [LARGE SCALE GENOMIC DNA]</scope>
    <source>
        <strain evidence="3 4">A1</strain>
    </source>
</reference>
<keyword evidence="2" id="KW-0812">Transmembrane</keyword>
<dbReference type="EMBL" id="LLXH01007264">
    <property type="protein sequence ID" value="PKC51639.1"/>
    <property type="molecule type" value="Genomic_DNA"/>
</dbReference>
<feature type="transmembrane region" description="Helical" evidence="2">
    <location>
        <begin position="43"/>
        <end position="66"/>
    </location>
</feature>
<sequence length="71" mass="8296">MRGKTVEDSWLSQSIGQNDSTQSMKSNFSKQKQKRNRGNITKVLIPLVAGVVFFILWEIQFFHTIFQLKTY</sequence>
<evidence type="ECO:0000313" key="3">
    <source>
        <dbReference type="EMBL" id="PKC51639.1"/>
    </source>
</evidence>
<reference evidence="3 4" key="1">
    <citation type="submission" date="2017-10" db="EMBL/GenBank/DDBJ databases">
        <title>Extensive intraspecific genome diversity in a model arbuscular mycorrhizal fungus.</title>
        <authorList>
            <person name="Chen E.C.H."/>
            <person name="Morin E."/>
            <person name="Baudet D."/>
            <person name="Noel J."/>
            <person name="Ndikumana S."/>
            <person name="Charron P."/>
            <person name="St-Onge C."/>
            <person name="Giorgi J."/>
            <person name="Grigoriev I.V."/>
            <person name="Roux C."/>
            <person name="Martin F.M."/>
            <person name="Corradi N."/>
        </authorList>
    </citation>
    <scope>NUCLEOTIDE SEQUENCE [LARGE SCALE GENOMIC DNA]</scope>
    <source>
        <strain evidence="3 4">A1</strain>
    </source>
</reference>
<evidence type="ECO:0000256" key="1">
    <source>
        <dbReference type="SAM" id="MobiDB-lite"/>
    </source>
</evidence>
<evidence type="ECO:0000313" key="4">
    <source>
        <dbReference type="Proteomes" id="UP000232688"/>
    </source>
</evidence>
<proteinExistence type="predicted"/>
<name>A0A2N0QKQ5_9GLOM</name>
<comment type="caution">
    <text evidence="3">The sequence shown here is derived from an EMBL/GenBank/DDBJ whole genome shotgun (WGS) entry which is preliminary data.</text>
</comment>
<accession>A0A2N0QKQ5</accession>
<protein>
    <submittedName>
        <fullName evidence="3">Uncharacterized protein</fullName>
    </submittedName>
</protein>
<feature type="compositionally biased region" description="Polar residues" evidence="1">
    <location>
        <begin position="10"/>
        <end position="30"/>
    </location>
</feature>
<feature type="region of interest" description="Disordered" evidence="1">
    <location>
        <begin position="1"/>
        <end position="35"/>
    </location>
</feature>
<keyword evidence="2" id="KW-0472">Membrane</keyword>
<dbReference type="VEuPathDB" id="FungiDB:RhiirA1_483296"/>
<feature type="non-terminal residue" evidence="3">
    <location>
        <position position="71"/>
    </location>
</feature>
<dbReference type="Proteomes" id="UP000232688">
    <property type="component" value="Unassembled WGS sequence"/>
</dbReference>
<keyword evidence="2" id="KW-1133">Transmembrane helix</keyword>
<gene>
    <name evidence="3" type="ORF">RhiirA1_483296</name>
</gene>